<gene>
    <name evidence="10" type="ORF">C4520_02715</name>
</gene>
<comment type="caution">
    <text evidence="10">The sequence shown here is derived from an EMBL/GenBank/DDBJ whole genome shotgun (WGS) entry which is preliminary data.</text>
</comment>
<accession>A0A3A4NXH3</accession>
<evidence type="ECO:0000313" key="11">
    <source>
        <dbReference type="Proteomes" id="UP000265882"/>
    </source>
</evidence>
<keyword evidence="5" id="KW-0997">Cell inner membrane</keyword>
<organism evidence="10 11">
    <name type="scientific">Abyssobacteria bacterium (strain SURF_5)</name>
    <dbReference type="NCBI Taxonomy" id="2093360"/>
    <lineage>
        <taxon>Bacteria</taxon>
        <taxon>Pseudomonadati</taxon>
        <taxon>Candidatus Hydrogenedentota</taxon>
        <taxon>Candidatus Abyssobacteria</taxon>
    </lineage>
</organism>
<dbReference type="InterPro" id="IPR010052">
    <property type="entry name" value="T2SS_protein-GspI"/>
</dbReference>
<dbReference type="EMBL" id="QZKU01000025">
    <property type="protein sequence ID" value="RJP25173.1"/>
    <property type="molecule type" value="Genomic_DNA"/>
</dbReference>
<comment type="subcellular location">
    <subcellularLocation>
        <location evidence="1">Cell inner membrane</location>
        <topology evidence="1">Single-pass membrane protein</topology>
    </subcellularLocation>
</comment>
<dbReference type="InterPro" id="IPR012902">
    <property type="entry name" value="N_methyl_site"/>
</dbReference>
<sequence length="122" mass="13678">MNRSQSQSGFTLLEVMVSVAIIAAVLVTLLGTHLMSLNLAHKNQEQTLEATLARQKMEEAFTTPYDSLNNDSGDFGPEYPELNWEIFVEETKVENLKNLKITVSSAERTFELHTAFSKEAVE</sequence>
<dbReference type="GO" id="GO:0015627">
    <property type="term" value="C:type II protein secretion system complex"/>
    <property type="evidence" value="ECO:0007669"/>
    <property type="project" value="InterPro"/>
</dbReference>
<evidence type="ECO:0000256" key="8">
    <source>
        <dbReference type="ARBA" id="ARBA00023136"/>
    </source>
</evidence>
<dbReference type="PANTHER" id="PTHR38779:SF2">
    <property type="entry name" value="TYPE II SECRETION SYSTEM PROTEIN I-RELATED"/>
    <property type="match status" value="1"/>
</dbReference>
<keyword evidence="6 9" id="KW-0812">Transmembrane</keyword>
<keyword evidence="7 9" id="KW-1133">Transmembrane helix</keyword>
<reference evidence="10 11" key="1">
    <citation type="journal article" date="2017" name="ISME J.">
        <title>Energy and carbon metabolisms in a deep terrestrial subsurface fluid microbial community.</title>
        <authorList>
            <person name="Momper L."/>
            <person name="Jungbluth S.P."/>
            <person name="Lee M.D."/>
            <person name="Amend J.P."/>
        </authorList>
    </citation>
    <scope>NUCLEOTIDE SEQUENCE [LARGE SCALE GENOMIC DNA]</scope>
    <source>
        <strain evidence="10">SURF_5</strain>
    </source>
</reference>
<dbReference type="Pfam" id="PF07963">
    <property type="entry name" value="N_methyl"/>
    <property type="match status" value="1"/>
</dbReference>
<dbReference type="NCBIfam" id="TIGR02532">
    <property type="entry name" value="IV_pilin_GFxxxE"/>
    <property type="match status" value="1"/>
</dbReference>
<comment type="similarity">
    <text evidence="2">Belongs to the GSP I family.</text>
</comment>
<dbReference type="PROSITE" id="PS00409">
    <property type="entry name" value="PROKAR_NTER_METHYL"/>
    <property type="match status" value="1"/>
</dbReference>
<proteinExistence type="inferred from homology"/>
<keyword evidence="8 9" id="KW-0472">Membrane</keyword>
<dbReference type="GO" id="GO:0005886">
    <property type="term" value="C:plasma membrane"/>
    <property type="evidence" value="ECO:0007669"/>
    <property type="project" value="UniProtKB-SubCell"/>
</dbReference>
<evidence type="ECO:0000256" key="3">
    <source>
        <dbReference type="ARBA" id="ARBA00022475"/>
    </source>
</evidence>
<name>A0A3A4NXH3_ABYX5</name>
<dbReference type="Proteomes" id="UP000265882">
    <property type="component" value="Unassembled WGS sequence"/>
</dbReference>
<evidence type="ECO:0000256" key="9">
    <source>
        <dbReference type="SAM" id="Phobius"/>
    </source>
</evidence>
<protein>
    <submittedName>
        <fullName evidence="10">Prepilin-type N-terminal cleavage/methylation domain-containing protein</fullName>
    </submittedName>
</protein>
<keyword evidence="3" id="KW-1003">Cell membrane</keyword>
<evidence type="ECO:0000313" key="10">
    <source>
        <dbReference type="EMBL" id="RJP25173.1"/>
    </source>
</evidence>
<dbReference type="GO" id="GO:0015628">
    <property type="term" value="P:protein secretion by the type II secretion system"/>
    <property type="evidence" value="ECO:0007669"/>
    <property type="project" value="InterPro"/>
</dbReference>
<evidence type="ECO:0000256" key="5">
    <source>
        <dbReference type="ARBA" id="ARBA00022519"/>
    </source>
</evidence>
<evidence type="ECO:0000256" key="1">
    <source>
        <dbReference type="ARBA" id="ARBA00004377"/>
    </source>
</evidence>
<dbReference type="PANTHER" id="PTHR38779">
    <property type="entry name" value="TYPE II SECRETION SYSTEM PROTEIN I-RELATED"/>
    <property type="match status" value="1"/>
</dbReference>
<evidence type="ECO:0000256" key="6">
    <source>
        <dbReference type="ARBA" id="ARBA00022692"/>
    </source>
</evidence>
<evidence type="ECO:0000256" key="7">
    <source>
        <dbReference type="ARBA" id="ARBA00022989"/>
    </source>
</evidence>
<dbReference type="AlphaFoldDB" id="A0A3A4NXH3"/>
<feature type="transmembrane region" description="Helical" evidence="9">
    <location>
        <begin position="12"/>
        <end position="35"/>
    </location>
</feature>
<keyword evidence="4" id="KW-0488">Methylation</keyword>
<evidence type="ECO:0000256" key="2">
    <source>
        <dbReference type="ARBA" id="ARBA00008358"/>
    </source>
</evidence>
<evidence type="ECO:0000256" key="4">
    <source>
        <dbReference type="ARBA" id="ARBA00022481"/>
    </source>
</evidence>